<evidence type="ECO:0000256" key="7">
    <source>
        <dbReference type="PROSITE-ProRule" id="PRU10141"/>
    </source>
</evidence>
<keyword evidence="1" id="KW-0600">Photoreceptor protein</keyword>
<keyword evidence="3" id="KW-0285">Flavoprotein</keyword>
<feature type="domain" description="Protein kinase" evidence="9">
    <location>
        <begin position="616"/>
        <end position="684"/>
    </location>
</feature>
<keyword evidence="2" id="KW-0716">Sensory transduction</keyword>
<dbReference type="Gene3D" id="3.30.450.20">
    <property type="entry name" value="PAS domain"/>
    <property type="match status" value="2"/>
</dbReference>
<accession>A0A126X3F7</accession>
<dbReference type="PANTHER" id="PTHR47429">
    <property type="entry name" value="PROTEIN TWIN LOV 1"/>
    <property type="match status" value="1"/>
</dbReference>
<organism evidence="12">
    <name type="scientific">Loeskeobryum brevirostre</name>
    <dbReference type="NCBI Taxonomy" id="94452"/>
    <lineage>
        <taxon>Eukaryota</taxon>
        <taxon>Viridiplantae</taxon>
        <taxon>Streptophyta</taxon>
        <taxon>Embryophyta</taxon>
        <taxon>Bryophyta</taxon>
        <taxon>Bryophytina</taxon>
        <taxon>Bryopsida</taxon>
        <taxon>Bryidae</taxon>
        <taxon>Hypnanae</taxon>
        <taxon>Hypnales</taxon>
        <taxon>Hylocomiaceae</taxon>
        <taxon>Loeskeobryum</taxon>
    </lineage>
</organism>
<feature type="region of interest" description="Disordered" evidence="8">
    <location>
        <begin position="71"/>
        <end position="106"/>
    </location>
</feature>
<protein>
    <submittedName>
        <fullName evidence="13">Phototropin</fullName>
    </submittedName>
    <submittedName>
        <fullName evidence="12">Putative LOV domain-containing protein</fullName>
    </submittedName>
</protein>
<feature type="region of interest" description="Disordered" evidence="8">
    <location>
        <begin position="308"/>
        <end position="368"/>
    </location>
</feature>
<gene>
    <name evidence="13" type="primary">PHOT1B</name>
</gene>
<evidence type="ECO:0000256" key="8">
    <source>
        <dbReference type="SAM" id="MobiDB-lite"/>
    </source>
</evidence>
<dbReference type="NCBIfam" id="TIGR00229">
    <property type="entry name" value="sensory_box"/>
    <property type="match status" value="2"/>
</dbReference>
<dbReference type="PROSITE" id="PS50011">
    <property type="entry name" value="PROTEIN_KINASE_DOM"/>
    <property type="match status" value="1"/>
</dbReference>
<evidence type="ECO:0000259" key="10">
    <source>
        <dbReference type="PROSITE" id="PS50112"/>
    </source>
</evidence>
<dbReference type="Gene3D" id="3.30.200.20">
    <property type="entry name" value="Phosphorylase Kinase, domain 1"/>
    <property type="match status" value="1"/>
</dbReference>
<evidence type="ECO:0000256" key="3">
    <source>
        <dbReference type="ARBA" id="ARBA00022630"/>
    </source>
</evidence>
<dbReference type="PROSITE" id="PS00107">
    <property type="entry name" value="PROTEIN_KINASE_ATP"/>
    <property type="match status" value="1"/>
</dbReference>
<dbReference type="SMART" id="SM00086">
    <property type="entry name" value="PAC"/>
    <property type="match status" value="2"/>
</dbReference>
<evidence type="ECO:0000256" key="5">
    <source>
        <dbReference type="ARBA" id="ARBA00022991"/>
    </source>
</evidence>
<dbReference type="CDD" id="cd00130">
    <property type="entry name" value="PAS"/>
    <property type="match status" value="2"/>
</dbReference>
<dbReference type="FunFam" id="3.30.450.20:FF:000135">
    <property type="entry name" value="Ptaureo1a lov2 domain"/>
    <property type="match status" value="1"/>
</dbReference>
<feature type="region of interest" description="Disordered" evidence="8">
    <location>
        <begin position="1"/>
        <end position="25"/>
    </location>
</feature>
<name>A0A126X3F7_9BRYO</name>
<evidence type="ECO:0000256" key="6">
    <source>
        <dbReference type="ARBA" id="ARBA00023170"/>
    </source>
</evidence>
<keyword evidence="4" id="KW-0288">FMN</keyword>
<evidence type="ECO:0000259" key="9">
    <source>
        <dbReference type="PROSITE" id="PS50011"/>
    </source>
</evidence>
<dbReference type="InterPro" id="IPR000014">
    <property type="entry name" value="PAS"/>
</dbReference>
<feature type="binding site" evidence="7">
    <location>
        <position position="645"/>
    </location>
    <ligand>
        <name>ATP</name>
        <dbReference type="ChEBI" id="CHEBI:30616"/>
    </ligand>
</feature>
<dbReference type="GO" id="GO:0009637">
    <property type="term" value="P:response to blue light"/>
    <property type="evidence" value="ECO:0007669"/>
    <property type="project" value="UniProtKB-ARBA"/>
</dbReference>
<dbReference type="PROSITE" id="PS50113">
    <property type="entry name" value="PAC"/>
    <property type="match status" value="2"/>
</dbReference>
<dbReference type="PROSITE" id="PS50112">
    <property type="entry name" value="PAS"/>
    <property type="match status" value="1"/>
</dbReference>
<keyword evidence="5" id="KW-0157">Chromophore</keyword>
<evidence type="ECO:0000259" key="11">
    <source>
        <dbReference type="PROSITE" id="PS50113"/>
    </source>
</evidence>
<reference evidence="12" key="3">
    <citation type="journal article" date="2016" name="Proc. Natl. Acad. Sci. U.S.A.">
        <title>Functional and topological diversity of LOV domain photoreceptors.</title>
        <authorList>
            <person name="Glantz S.T."/>
            <person name="Carpenter E.J."/>
            <person name="Melkonian M."/>
            <person name="Gardner K.H."/>
            <person name="Boyden E.S."/>
            <person name="Wong G.K."/>
            <person name="Chow B.Y."/>
        </authorList>
    </citation>
    <scope>NUCLEOTIDE SEQUENCE</scope>
    <source>
        <strain evidence="12">WSPM_2008559</strain>
    </source>
</reference>
<dbReference type="InterPro" id="IPR001610">
    <property type="entry name" value="PAC"/>
</dbReference>
<dbReference type="PANTHER" id="PTHR47429:SF8">
    <property type="entry name" value="PHOTOTROPIN-1-LIKE"/>
    <property type="match status" value="1"/>
</dbReference>
<dbReference type="GO" id="GO:0005634">
    <property type="term" value="C:nucleus"/>
    <property type="evidence" value="ECO:0007669"/>
    <property type="project" value="TreeGrafter"/>
</dbReference>
<dbReference type="GO" id="GO:0004672">
    <property type="term" value="F:protein kinase activity"/>
    <property type="evidence" value="ECO:0007669"/>
    <property type="project" value="InterPro"/>
</dbReference>
<keyword evidence="7" id="KW-0067">ATP-binding</keyword>
<sequence length="684" mass="76565">MSFTLTMGTDTPRCTPGRVSNRNKGSLEVFGGAPRLLQAGVFAQAPPVTSHEEDTPRSRSSLFESMMIDSTTASSLGRSLERSSSERTSGTQNSSQAMADRGQKKDWNALAAPPIRRYSLEEGKADPVYSGYQQSLGMISTEVQRALSTFQQAFVVTDATQPDCPIMFASACFLAMTGYSHGEVIGRNCRFLQGPGTDCNEVARIREALRCGSNFSGRLLNYKKNGRPFWNLLTITPIRDAHDRVIMCIGMQAEVSKHTEGCRENALRPNGLSASLIRYESRQLDQATDAMTEIVGAFRKTSLSVEPQADVDVDKGHHPKPLTPSRNSNYHNFGHNLQRGHSSNQSKWDSRRDSKAAEPCPSPSIIPQPRKKRRISKFMSFLGFSTKCSSSQRREDHENAIELRMPSSDDDEDEDRAQVIRRAFDLATSLERIEKNFVITDPRLPDNPIIFASDQFLELTEYTREDVLGCNCRFLQGPETDPATVRQIKDAIAECRDITVQLVNYTKSGRPFWNLFHLQAVRDPKGELQYFIGVQQNPQGRLSDHTERERAKMVQQTATTIDDAVRELPDANLSPERLWALHSQPVFPKPRTLGSPAWKEILKARSNGDKLGLKSFRPIKPLGCGDTGSVHLVELRGTNQVFAMKAMDKVSLQSRNKVHRACAERQILELLDHPFLPTLYASFQ</sequence>
<dbReference type="InterPro" id="IPR000719">
    <property type="entry name" value="Prot_kinase_dom"/>
</dbReference>
<dbReference type="InterPro" id="IPR011009">
    <property type="entry name" value="Kinase-like_dom_sf"/>
</dbReference>
<evidence type="ECO:0000313" key="12">
    <source>
        <dbReference type="EMBL" id="AML79218.1"/>
    </source>
</evidence>
<dbReference type="AlphaFoldDB" id="A0A126X3F7"/>
<evidence type="ECO:0000256" key="2">
    <source>
        <dbReference type="ARBA" id="ARBA00022606"/>
    </source>
</evidence>
<proteinExistence type="evidence at transcript level"/>
<feature type="domain" description="PAC" evidence="11">
    <location>
        <begin position="496"/>
        <end position="550"/>
    </location>
</feature>
<evidence type="ECO:0000313" key="13">
    <source>
        <dbReference type="EMBL" id="ANC96892.1"/>
    </source>
</evidence>
<keyword evidence="7" id="KW-0547">Nucleotide-binding</keyword>
<reference evidence="13" key="1">
    <citation type="journal article" date="2015" name="Front. Plant Sci.">
        <title>The origin and evolution of phototropins.</title>
        <authorList>
            <person name="Li F.W."/>
            <person name="Rothfels C.J."/>
            <person name="Melkonian M."/>
            <person name="Villarreal J.C."/>
            <person name="Stevenson D.W."/>
            <person name="Graham S.W."/>
            <person name="Wong G.K."/>
            <person name="Mathews S."/>
            <person name="Pryer K.M."/>
        </authorList>
    </citation>
    <scope>NUCLEOTIDE SEQUENCE</scope>
</reference>
<dbReference type="EMBL" id="KT321767">
    <property type="protein sequence ID" value="ANC96892.1"/>
    <property type="molecule type" value="mRNA"/>
</dbReference>
<dbReference type="InterPro" id="IPR000700">
    <property type="entry name" value="PAS-assoc_C"/>
</dbReference>
<evidence type="ECO:0000256" key="4">
    <source>
        <dbReference type="ARBA" id="ARBA00022643"/>
    </source>
</evidence>
<evidence type="ECO:0000256" key="1">
    <source>
        <dbReference type="ARBA" id="ARBA00022543"/>
    </source>
</evidence>
<feature type="domain" description="PAC" evidence="11">
    <location>
        <begin position="213"/>
        <end position="267"/>
    </location>
</feature>
<feature type="domain" description="PAS" evidence="10">
    <location>
        <begin position="139"/>
        <end position="188"/>
    </location>
</feature>
<dbReference type="EMBL" id="KU701646">
    <property type="protein sequence ID" value="AML79218.1"/>
    <property type="molecule type" value="mRNA"/>
</dbReference>
<dbReference type="SUPFAM" id="SSF56112">
    <property type="entry name" value="Protein kinase-like (PK-like)"/>
    <property type="match status" value="1"/>
</dbReference>
<dbReference type="SUPFAM" id="SSF55785">
    <property type="entry name" value="PYP-like sensor domain (PAS domain)"/>
    <property type="match status" value="2"/>
</dbReference>
<keyword evidence="6" id="KW-0675">Receptor</keyword>
<dbReference type="FunFam" id="3.30.450.20:FF:000036">
    <property type="entry name" value="Putative LOV domain-containing protein"/>
    <property type="match status" value="1"/>
</dbReference>
<dbReference type="Pfam" id="PF13426">
    <property type="entry name" value="PAS_9"/>
    <property type="match status" value="2"/>
</dbReference>
<dbReference type="GO" id="GO:0009881">
    <property type="term" value="F:photoreceptor activity"/>
    <property type="evidence" value="ECO:0007669"/>
    <property type="project" value="UniProtKB-KW"/>
</dbReference>
<dbReference type="InterPro" id="IPR017441">
    <property type="entry name" value="Protein_kinase_ATP_BS"/>
</dbReference>
<dbReference type="InterPro" id="IPR035965">
    <property type="entry name" value="PAS-like_dom_sf"/>
</dbReference>
<dbReference type="GO" id="GO:0005524">
    <property type="term" value="F:ATP binding"/>
    <property type="evidence" value="ECO:0007669"/>
    <property type="project" value="UniProtKB-UniRule"/>
</dbReference>
<reference evidence="13" key="2">
    <citation type="submission" date="2015-07" db="EMBL/GenBank/DDBJ databases">
        <authorList>
            <person name="Noorani M."/>
        </authorList>
    </citation>
    <scope>NUCLEOTIDE SEQUENCE</scope>
</reference>